<sequence length="67" mass="6982">MPSPIAALQPVGGTPRGPDSGGPLLDENNIAVLTDNTDASAVHVYTERTDPSAPIRHCRLGHRSPIA</sequence>
<evidence type="ECO:0008006" key="4">
    <source>
        <dbReference type="Google" id="ProtNLM"/>
    </source>
</evidence>
<gene>
    <name evidence="2" type="ORF">P8A20_36755</name>
</gene>
<keyword evidence="3" id="KW-1185">Reference proteome</keyword>
<accession>A0ABY9JLZ8</accession>
<organism evidence="2 3">
    <name type="scientific">Streptomyces glycanivorans</name>
    <dbReference type="NCBI Taxonomy" id="3033808"/>
    <lineage>
        <taxon>Bacteria</taxon>
        <taxon>Bacillati</taxon>
        <taxon>Actinomycetota</taxon>
        <taxon>Actinomycetes</taxon>
        <taxon>Kitasatosporales</taxon>
        <taxon>Streptomycetaceae</taxon>
        <taxon>Streptomyces</taxon>
    </lineage>
</organism>
<evidence type="ECO:0000313" key="3">
    <source>
        <dbReference type="Proteomes" id="UP001224433"/>
    </source>
</evidence>
<reference evidence="2 3" key="1">
    <citation type="submission" date="2023-03" db="EMBL/GenBank/DDBJ databases">
        <title>Isolation and description of six Streptomyces strains from soil environments, able to metabolize different microbial glucans.</title>
        <authorList>
            <person name="Widen T."/>
            <person name="Larsbrink J."/>
        </authorList>
    </citation>
    <scope>NUCLEOTIDE SEQUENCE [LARGE SCALE GENOMIC DNA]</scope>
    <source>
        <strain evidence="2 3">Alt3</strain>
    </source>
</reference>
<dbReference type="RefSeq" id="WP_306105073.1">
    <property type="nucleotide sequence ID" value="NZ_CP120983.1"/>
</dbReference>
<dbReference type="EMBL" id="CP120983">
    <property type="protein sequence ID" value="WLQ68750.1"/>
    <property type="molecule type" value="Genomic_DNA"/>
</dbReference>
<name>A0ABY9JLZ8_9ACTN</name>
<feature type="region of interest" description="Disordered" evidence="1">
    <location>
        <begin position="1"/>
        <end position="25"/>
    </location>
</feature>
<protein>
    <recommendedName>
        <fullName evidence="4">Phytase-like domain-containing protein</fullName>
    </recommendedName>
</protein>
<evidence type="ECO:0000313" key="2">
    <source>
        <dbReference type="EMBL" id="WLQ68750.1"/>
    </source>
</evidence>
<dbReference type="Proteomes" id="UP001224433">
    <property type="component" value="Chromosome"/>
</dbReference>
<evidence type="ECO:0000256" key="1">
    <source>
        <dbReference type="SAM" id="MobiDB-lite"/>
    </source>
</evidence>
<proteinExistence type="predicted"/>